<dbReference type="AlphaFoldDB" id="A0A8T4H9E4"/>
<dbReference type="SUPFAM" id="SSF46785">
    <property type="entry name" value="Winged helix' DNA-binding domain"/>
    <property type="match status" value="1"/>
</dbReference>
<dbReference type="Pfam" id="PF02082">
    <property type="entry name" value="Rrf2"/>
    <property type="match status" value="1"/>
</dbReference>
<dbReference type="PANTHER" id="PTHR33221">
    <property type="entry name" value="WINGED HELIX-TURN-HELIX TRANSCRIPTIONAL REGULATOR, RRF2 FAMILY"/>
    <property type="match status" value="1"/>
</dbReference>
<comment type="caution">
    <text evidence="1">The sequence shown here is derived from an EMBL/GenBank/DDBJ whole genome shotgun (WGS) entry which is preliminary data.</text>
</comment>
<dbReference type="NCBIfam" id="TIGR00738">
    <property type="entry name" value="rrf2_super"/>
    <property type="match status" value="1"/>
</dbReference>
<dbReference type="RefSeq" id="WP_353547162.1">
    <property type="nucleotide sequence ID" value="NZ_JAGKSB010000009.1"/>
</dbReference>
<evidence type="ECO:0000313" key="2">
    <source>
        <dbReference type="Proteomes" id="UP000679691"/>
    </source>
</evidence>
<dbReference type="GO" id="GO:0003700">
    <property type="term" value="F:DNA-binding transcription factor activity"/>
    <property type="evidence" value="ECO:0007669"/>
    <property type="project" value="TreeGrafter"/>
</dbReference>
<dbReference type="InterPro" id="IPR000944">
    <property type="entry name" value="Tscrpt_reg_Rrf2"/>
</dbReference>
<evidence type="ECO:0000313" key="1">
    <source>
        <dbReference type="EMBL" id="MBP3943662.1"/>
    </source>
</evidence>
<sequence>MGMFSKSCEYALRAVFYIASNTLKGERVGIKQIAENINSPEAFLGKILQQLTRAGIVQSMKGPNGGFFMLPEQLKRPLADVVAVVDGNQIFVGCGLGLTYCSETNPCPLHNEFKKVRNELSYMLHNTQIGEFNEQLLTGKSTLNK</sequence>
<gene>
    <name evidence="1" type="ORF">J5U18_08820</name>
</gene>
<keyword evidence="2" id="KW-1185">Reference proteome</keyword>
<dbReference type="GO" id="GO:0005829">
    <property type="term" value="C:cytosol"/>
    <property type="evidence" value="ECO:0007669"/>
    <property type="project" value="TreeGrafter"/>
</dbReference>
<accession>A0A8T4H9E4</accession>
<organism evidence="1 2">
    <name type="scientific">Rhinopithecimicrobium faecis</name>
    <dbReference type="NCBI Taxonomy" id="2820698"/>
    <lineage>
        <taxon>Bacteria</taxon>
        <taxon>Pseudomonadati</taxon>
        <taxon>Bacteroidota</taxon>
        <taxon>Sphingobacteriia</taxon>
        <taxon>Sphingobacteriales</taxon>
        <taxon>Sphingobacteriaceae</taxon>
        <taxon>Rhinopithecimicrobium</taxon>
    </lineage>
</organism>
<protein>
    <submittedName>
        <fullName evidence="1">Rrf2 family transcriptional regulator</fullName>
    </submittedName>
</protein>
<name>A0A8T4H9E4_9SPHI</name>
<dbReference type="PROSITE" id="PS51197">
    <property type="entry name" value="HTH_RRF2_2"/>
    <property type="match status" value="1"/>
</dbReference>
<dbReference type="EMBL" id="JAGKSB010000009">
    <property type="protein sequence ID" value="MBP3943662.1"/>
    <property type="molecule type" value="Genomic_DNA"/>
</dbReference>
<dbReference type="Gene3D" id="1.10.10.10">
    <property type="entry name" value="Winged helix-like DNA-binding domain superfamily/Winged helix DNA-binding domain"/>
    <property type="match status" value="1"/>
</dbReference>
<dbReference type="InterPro" id="IPR036390">
    <property type="entry name" value="WH_DNA-bd_sf"/>
</dbReference>
<dbReference type="InterPro" id="IPR036388">
    <property type="entry name" value="WH-like_DNA-bd_sf"/>
</dbReference>
<dbReference type="PANTHER" id="PTHR33221:SF15">
    <property type="entry name" value="HTH-TYPE TRANSCRIPTIONAL REGULATOR YWGB-RELATED"/>
    <property type="match status" value="1"/>
</dbReference>
<dbReference type="Proteomes" id="UP000679691">
    <property type="component" value="Unassembled WGS sequence"/>
</dbReference>
<proteinExistence type="predicted"/>
<reference evidence="1" key="1">
    <citation type="submission" date="2021-03" db="EMBL/GenBank/DDBJ databases">
        <authorList>
            <person name="Lu T."/>
            <person name="Wang Q."/>
            <person name="Han X."/>
        </authorList>
    </citation>
    <scope>NUCLEOTIDE SEQUENCE</scope>
    <source>
        <strain evidence="1">WQ 2009</strain>
    </source>
</reference>